<keyword evidence="1" id="KW-0812">Transmembrane</keyword>
<gene>
    <name evidence="2" type="primary">AVEN_142582_1</name>
    <name evidence="2" type="ORF">TNIN_7891</name>
</gene>
<feature type="transmembrane region" description="Helical" evidence="1">
    <location>
        <begin position="90"/>
        <end position="114"/>
    </location>
</feature>
<proteinExistence type="predicted"/>
<dbReference type="Proteomes" id="UP000886998">
    <property type="component" value="Unassembled WGS sequence"/>
</dbReference>
<dbReference type="AlphaFoldDB" id="A0A8X6YAI0"/>
<evidence type="ECO:0000313" key="2">
    <source>
        <dbReference type="EMBL" id="GFY67305.1"/>
    </source>
</evidence>
<dbReference type="OrthoDB" id="6428666at2759"/>
<feature type="transmembrane region" description="Helical" evidence="1">
    <location>
        <begin position="39"/>
        <end position="59"/>
    </location>
</feature>
<reference evidence="2" key="1">
    <citation type="submission" date="2020-08" db="EMBL/GenBank/DDBJ databases">
        <title>Multicomponent nature underlies the extraordinary mechanical properties of spider dragline silk.</title>
        <authorList>
            <person name="Kono N."/>
            <person name="Nakamura H."/>
            <person name="Mori M."/>
            <person name="Yoshida Y."/>
            <person name="Ohtoshi R."/>
            <person name="Malay A.D."/>
            <person name="Moran D.A.P."/>
            <person name="Tomita M."/>
            <person name="Numata K."/>
            <person name="Arakawa K."/>
        </authorList>
    </citation>
    <scope>NUCLEOTIDE SEQUENCE</scope>
</reference>
<evidence type="ECO:0000256" key="1">
    <source>
        <dbReference type="SAM" id="Phobius"/>
    </source>
</evidence>
<keyword evidence="1" id="KW-1133">Transmembrane helix</keyword>
<accession>A0A8X6YAI0</accession>
<keyword evidence="3" id="KW-1185">Reference proteome</keyword>
<organism evidence="2 3">
    <name type="scientific">Trichonephila inaurata madagascariensis</name>
    <dbReference type="NCBI Taxonomy" id="2747483"/>
    <lineage>
        <taxon>Eukaryota</taxon>
        <taxon>Metazoa</taxon>
        <taxon>Ecdysozoa</taxon>
        <taxon>Arthropoda</taxon>
        <taxon>Chelicerata</taxon>
        <taxon>Arachnida</taxon>
        <taxon>Araneae</taxon>
        <taxon>Araneomorphae</taxon>
        <taxon>Entelegynae</taxon>
        <taxon>Araneoidea</taxon>
        <taxon>Nephilidae</taxon>
        <taxon>Trichonephila</taxon>
        <taxon>Trichonephila inaurata</taxon>
    </lineage>
</organism>
<feature type="transmembrane region" description="Helical" evidence="1">
    <location>
        <begin position="194"/>
        <end position="216"/>
    </location>
</feature>
<evidence type="ECO:0000313" key="3">
    <source>
        <dbReference type="Proteomes" id="UP000886998"/>
    </source>
</evidence>
<feature type="transmembrane region" description="Helical" evidence="1">
    <location>
        <begin position="162"/>
        <end position="182"/>
    </location>
</feature>
<comment type="caution">
    <text evidence="2">The sequence shown here is derived from an EMBL/GenBank/DDBJ whole genome shotgun (WGS) entry which is preliminary data.</text>
</comment>
<protein>
    <recommendedName>
        <fullName evidence="4">Gustatory receptor</fullName>
    </recommendedName>
</protein>
<evidence type="ECO:0008006" key="4">
    <source>
        <dbReference type="Google" id="ProtNLM"/>
    </source>
</evidence>
<name>A0A8X6YAI0_9ARAC</name>
<dbReference type="EMBL" id="BMAV01016498">
    <property type="protein sequence ID" value="GFY67305.1"/>
    <property type="molecule type" value="Genomic_DNA"/>
</dbReference>
<keyword evidence="1" id="KW-0472">Membrane</keyword>
<sequence length="292" mass="34076">MVYLAVYRQHRSIRQMIEDLDQIFKKFPKCKLTRKKYPLMALFLSLQVMRICLKLPVYFLDPIVVASHRTFFRSDLVTKHLKLPSSSSFIVLQTCELLFIFMSRFTLSVFALYYSLTCKYIQVLLQNLIQQFNNVCMCQDLKNLLCVYGDISKYMSTMDTEFSFLVFVTVLVNMIGLFWSGYRLAIHSDISNVYFLSLMTSGLFYLTHQLTIMNSASSTNEMGKKLKHVALYLPYRFPKHSQEIKSTLKKDFMQDNHLTVWKIYEFNRSLTISSLGTLLTYGILIGSLGKEI</sequence>